<organism evidence="2 3">
    <name type="scientific">Nesidiocoris tenuis</name>
    <dbReference type="NCBI Taxonomy" id="355587"/>
    <lineage>
        <taxon>Eukaryota</taxon>
        <taxon>Metazoa</taxon>
        <taxon>Ecdysozoa</taxon>
        <taxon>Arthropoda</taxon>
        <taxon>Hexapoda</taxon>
        <taxon>Insecta</taxon>
        <taxon>Pterygota</taxon>
        <taxon>Neoptera</taxon>
        <taxon>Paraneoptera</taxon>
        <taxon>Hemiptera</taxon>
        <taxon>Heteroptera</taxon>
        <taxon>Panheteroptera</taxon>
        <taxon>Cimicomorpha</taxon>
        <taxon>Miridae</taxon>
        <taxon>Dicyphina</taxon>
        <taxon>Nesidiocoris</taxon>
    </lineage>
</organism>
<accession>A0ABN7B0V9</accession>
<protein>
    <submittedName>
        <fullName evidence="2">Uncharacterized protein</fullName>
    </submittedName>
</protein>
<dbReference type="EMBL" id="AP028916">
    <property type="protein sequence ID" value="BES98066.1"/>
    <property type="molecule type" value="Genomic_DNA"/>
</dbReference>
<feature type="coiled-coil region" evidence="1">
    <location>
        <begin position="33"/>
        <end position="63"/>
    </location>
</feature>
<keyword evidence="3" id="KW-1185">Reference proteome</keyword>
<keyword evidence="1" id="KW-0175">Coiled coil</keyword>
<evidence type="ECO:0000313" key="2">
    <source>
        <dbReference type="EMBL" id="BES98066.1"/>
    </source>
</evidence>
<evidence type="ECO:0000313" key="3">
    <source>
        <dbReference type="Proteomes" id="UP001307889"/>
    </source>
</evidence>
<proteinExistence type="predicted"/>
<name>A0ABN7B0V9_9HEMI</name>
<dbReference type="Proteomes" id="UP001307889">
    <property type="component" value="Chromosome 8"/>
</dbReference>
<sequence length="102" mass="11875">MELLKRKRTTARQLFSRACTKIDEMLAESNQTNGLLSERLRAIEEKAAKLKEVDQQLIEAMEEEVSTGTMKEDDFSKEIDEAEEYQEKMVLYRVKIIDMLNG</sequence>
<evidence type="ECO:0000256" key="1">
    <source>
        <dbReference type="SAM" id="Coils"/>
    </source>
</evidence>
<gene>
    <name evidence="2" type="ORF">NTJ_10881</name>
</gene>
<reference evidence="2 3" key="1">
    <citation type="submission" date="2023-09" db="EMBL/GenBank/DDBJ databases">
        <title>Nesidiocoris tenuis whole genome shotgun sequence.</title>
        <authorList>
            <person name="Shibata T."/>
            <person name="Shimoda M."/>
            <person name="Kobayashi T."/>
            <person name="Uehara T."/>
        </authorList>
    </citation>
    <scope>NUCLEOTIDE SEQUENCE [LARGE SCALE GENOMIC DNA]</scope>
    <source>
        <strain evidence="2 3">Japan</strain>
    </source>
</reference>